<dbReference type="CDD" id="cd00616">
    <property type="entry name" value="AHBA_syn"/>
    <property type="match status" value="1"/>
</dbReference>
<gene>
    <name evidence="5" type="ORF">AUK40_05605</name>
</gene>
<dbReference type="PANTHER" id="PTHR30244">
    <property type="entry name" value="TRANSAMINASE"/>
    <property type="match status" value="1"/>
</dbReference>
<evidence type="ECO:0000256" key="4">
    <source>
        <dbReference type="RuleBase" id="RU004508"/>
    </source>
</evidence>
<dbReference type="Gene3D" id="3.40.640.10">
    <property type="entry name" value="Type I PLP-dependent aspartate aminotransferase-like (Major domain)"/>
    <property type="match status" value="1"/>
</dbReference>
<dbReference type="InterPro" id="IPR015424">
    <property type="entry name" value="PyrdxlP-dep_Trfase"/>
</dbReference>
<dbReference type="Pfam" id="PF01041">
    <property type="entry name" value="DegT_DnrJ_EryC1"/>
    <property type="match status" value="1"/>
</dbReference>
<comment type="similarity">
    <text evidence="3 4">Belongs to the DegT/DnrJ/EryC1 family.</text>
</comment>
<evidence type="ECO:0000313" key="5">
    <source>
        <dbReference type="EMBL" id="OIP95900.1"/>
    </source>
</evidence>
<evidence type="ECO:0000313" key="6">
    <source>
        <dbReference type="Proteomes" id="UP000183245"/>
    </source>
</evidence>
<reference evidence="5" key="1">
    <citation type="journal article" date="2016" name="Environ. Microbiol.">
        <title>Genomic resolution of a cold subsurface aquifer community provides metabolic insights for novel microbes adapted to high CO concentrations.</title>
        <authorList>
            <person name="Probst A.J."/>
            <person name="Castelle C.J."/>
            <person name="Singh A."/>
            <person name="Brown C.T."/>
            <person name="Anantharaman K."/>
            <person name="Sharon I."/>
            <person name="Hug L.A."/>
            <person name="Burstein D."/>
            <person name="Emerson J.B."/>
            <person name="Thomas B.C."/>
            <person name="Banfield J.F."/>
        </authorList>
    </citation>
    <scope>NUCLEOTIDE SEQUENCE [LARGE SCALE GENOMIC DNA]</scope>
    <source>
        <strain evidence="5">CG2_30_54_11</strain>
    </source>
</reference>
<organism evidence="5 6">
    <name type="scientific">Candidatus Wirthbacteria bacterium CG2_30_54_11</name>
    <dbReference type="NCBI Taxonomy" id="1817892"/>
    <lineage>
        <taxon>Bacteria</taxon>
        <taxon>Candidatus Wirthbacteria</taxon>
    </lineage>
</organism>
<evidence type="ECO:0000256" key="2">
    <source>
        <dbReference type="ARBA" id="ARBA00022898"/>
    </source>
</evidence>
<dbReference type="InterPro" id="IPR000653">
    <property type="entry name" value="DegT/StrS_aminotransferase"/>
</dbReference>
<comment type="cofactor">
    <cofactor evidence="1">
        <name>pyridoxal 5'-phosphate</name>
        <dbReference type="ChEBI" id="CHEBI:597326"/>
    </cofactor>
</comment>
<dbReference type="GO" id="GO:0030170">
    <property type="term" value="F:pyridoxal phosphate binding"/>
    <property type="evidence" value="ECO:0007669"/>
    <property type="project" value="TreeGrafter"/>
</dbReference>
<comment type="caution">
    <text evidence="5">The sequence shown here is derived from an EMBL/GenBank/DDBJ whole genome shotgun (WGS) entry which is preliminary data.</text>
</comment>
<dbReference type="InterPro" id="IPR015422">
    <property type="entry name" value="PyrdxlP-dep_Trfase_small"/>
</dbReference>
<dbReference type="InterPro" id="IPR015421">
    <property type="entry name" value="PyrdxlP-dep_Trfase_major"/>
</dbReference>
<dbReference type="NCBIfam" id="NF011936">
    <property type="entry name" value="PRK15407.1"/>
    <property type="match status" value="1"/>
</dbReference>
<dbReference type="AlphaFoldDB" id="A0A1J5IFR2"/>
<dbReference type="GO" id="GO:0000271">
    <property type="term" value="P:polysaccharide biosynthetic process"/>
    <property type="evidence" value="ECO:0007669"/>
    <property type="project" value="TreeGrafter"/>
</dbReference>
<evidence type="ECO:0000256" key="3">
    <source>
        <dbReference type="ARBA" id="ARBA00037999"/>
    </source>
</evidence>
<accession>A0A1J5IFR2</accession>
<dbReference type="Proteomes" id="UP000183245">
    <property type="component" value="Unassembled WGS sequence"/>
</dbReference>
<protein>
    <submittedName>
        <fullName evidence="5">Lipopolysaccharide biosynthesis protein RfbH</fullName>
    </submittedName>
</protein>
<proteinExistence type="inferred from homology"/>
<dbReference type="GO" id="GO:0008483">
    <property type="term" value="F:transaminase activity"/>
    <property type="evidence" value="ECO:0007669"/>
    <property type="project" value="TreeGrafter"/>
</dbReference>
<dbReference type="SUPFAM" id="SSF53383">
    <property type="entry name" value="PLP-dependent transferases"/>
    <property type="match status" value="1"/>
</dbReference>
<dbReference type="EMBL" id="MNZT01000100">
    <property type="protein sequence ID" value="OIP95900.1"/>
    <property type="molecule type" value="Genomic_DNA"/>
</dbReference>
<dbReference type="PIRSF" id="PIRSF000390">
    <property type="entry name" value="PLP_StrS"/>
    <property type="match status" value="1"/>
</dbReference>
<sequence length="432" mass="48533">MRDQIRQLVKKYYAETFAGKTVDPAKQGVKYAGRVFDENEIVNAVDSCLDFWLTEGRYCEEFAQKIADFLKVDNVLLTNSGSSANLLALSALTSHKLGDRALKPGDEVITVAAGFPSTVAPILQNHLVPVFVDVSLPTYNIDVSKIEAAITPGTKCIFIAHTLGNPFDLGAVQKLVKKYNLWFIEDNCDAFGSTYHGRLTGTFGHISTISFYPAHHITTGEGGAMITNDDQLAQIMRSFRDWGRDCYCQGGENNTCGKRFSQQFGTLPLGYDHKYVYSELGYNLKMTEMQASIGSAQMDKLPLFTAKRKANFKRYHALFSKYENFFVLPEATEGSDPSWFTFILSVRPAAPFSREDLVKHLNERKIETRNIFAGNLTRQPAFVDREYRISGELVATDFIMNRSFFLGVYPGLTDDMFVFVEQAMAEFMGKYV</sequence>
<dbReference type="Gene3D" id="3.90.1150.10">
    <property type="entry name" value="Aspartate Aminotransferase, domain 1"/>
    <property type="match status" value="1"/>
</dbReference>
<dbReference type="STRING" id="1817892.AUK40_05605"/>
<name>A0A1J5IFR2_9BACT</name>
<keyword evidence="2 4" id="KW-0663">Pyridoxal phosphate</keyword>
<dbReference type="PANTHER" id="PTHR30244:SF34">
    <property type="entry name" value="DTDP-4-AMINO-4,6-DIDEOXYGALACTOSE TRANSAMINASE"/>
    <property type="match status" value="1"/>
</dbReference>
<dbReference type="FunFam" id="3.40.640.10:FF:000079">
    <property type="entry name" value="LPS biosynthesis protein"/>
    <property type="match status" value="1"/>
</dbReference>
<evidence type="ECO:0000256" key="1">
    <source>
        <dbReference type="ARBA" id="ARBA00001933"/>
    </source>
</evidence>